<accession>A0A9X2L6Z7</accession>
<feature type="compositionally biased region" description="Acidic residues" evidence="1">
    <location>
        <begin position="83"/>
        <end position="94"/>
    </location>
</feature>
<dbReference type="RefSeq" id="WP_256618114.1">
    <property type="nucleotide sequence ID" value="NZ_JANIBC010000001.1"/>
</dbReference>
<keyword evidence="4" id="KW-1185">Reference proteome</keyword>
<keyword evidence="2" id="KW-0472">Membrane</keyword>
<comment type="caution">
    <text evidence="3">The sequence shown here is derived from an EMBL/GenBank/DDBJ whole genome shotgun (WGS) entry which is preliminary data.</text>
</comment>
<evidence type="ECO:0000313" key="4">
    <source>
        <dbReference type="Proteomes" id="UP001142610"/>
    </source>
</evidence>
<feature type="transmembrane region" description="Helical" evidence="2">
    <location>
        <begin position="30"/>
        <end position="52"/>
    </location>
</feature>
<protein>
    <recommendedName>
        <fullName evidence="5">DUF454 family protein</fullName>
    </recommendedName>
</protein>
<feature type="transmembrane region" description="Helical" evidence="2">
    <location>
        <begin position="7"/>
        <end position="24"/>
    </location>
</feature>
<name>A0A9X2L6Z7_9PROT</name>
<evidence type="ECO:0000256" key="2">
    <source>
        <dbReference type="SAM" id="Phobius"/>
    </source>
</evidence>
<proteinExistence type="predicted"/>
<feature type="region of interest" description="Disordered" evidence="1">
    <location>
        <begin position="77"/>
        <end position="116"/>
    </location>
</feature>
<dbReference type="EMBL" id="JANIBC010000001">
    <property type="protein sequence ID" value="MCQ8184309.1"/>
    <property type="molecule type" value="Genomic_DNA"/>
</dbReference>
<organism evidence="3 4">
    <name type="scientific">Parvularcula maris</name>
    <dbReference type="NCBI Taxonomy" id="2965077"/>
    <lineage>
        <taxon>Bacteria</taxon>
        <taxon>Pseudomonadati</taxon>
        <taxon>Pseudomonadota</taxon>
        <taxon>Alphaproteobacteria</taxon>
        <taxon>Parvularculales</taxon>
        <taxon>Parvularculaceae</taxon>
        <taxon>Parvularcula</taxon>
    </lineage>
</organism>
<evidence type="ECO:0008006" key="5">
    <source>
        <dbReference type="Google" id="ProtNLM"/>
    </source>
</evidence>
<dbReference type="AlphaFoldDB" id="A0A9X2L6Z7"/>
<sequence>MVLWRIIGTVVGGALFLIGIPLLISPIPLGALLLFVATIILVASNPLAAKLLKAARKRFRWLNRFFRKAEKVLPKDIAKPIADTDDETDQEDEEPPVKKHHYGEPMRRTGVHRRLR</sequence>
<evidence type="ECO:0000256" key="1">
    <source>
        <dbReference type="SAM" id="MobiDB-lite"/>
    </source>
</evidence>
<dbReference type="Proteomes" id="UP001142610">
    <property type="component" value="Unassembled WGS sequence"/>
</dbReference>
<gene>
    <name evidence="3" type="ORF">NOG11_02810</name>
</gene>
<keyword evidence="2" id="KW-1133">Transmembrane helix</keyword>
<keyword evidence="2" id="KW-0812">Transmembrane</keyword>
<evidence type="ECO:0000313" key="3">
    <source>
        <dbReference type="EMBL" id="MCQ8184309.1"/>
    </source>
</evidence>
<reference evidence="3" key="1">
    <citation type="submission" date="2022-07" db="EMBL/GenBank/DDBJ databases">
        <title>Parvularcula maris sp. nov., an algicidal bacterium isolated from seawater.</title>
        <authorList>
            <person name="Li F."/>
        </authorList>
    </citation>
    <scope>NUCLEOTIDE SEQUENCE</scope>
    <source>
        <strain evidence="3">BGMRC 0090</strain>
    </source>
</reference>